<name>A0A1J8PL73_9AGAM</name>
<dbReference type="EMBL" id="LVVM01005977">
    <property type="protein sequence ID" value="OJA09271.1"/>
    <property type="molecule type" value="Genomic_DNA"/>
</dbReference>
<evidence type="ECO:0000313" key="3">
    <source>
        <dbReference type="Proteomes" id="UP000183567"/>
    </source>
</evidence>
<proteinExistence type="predicted"/>
<dbReference type="OrthoDB" id="66881at2759"/>
<keyword evidence="1" id="KW-0560">Oxidoreductase</keyword>
<accession>A0A1J8PL73</accession>
<dbReference type="STRING" id="180088.A0A1J8PL73"/>
<dbReference type="InterPro" id="IPR050982">
    <property type="entry name" value="Auxin_biosynth/cation_transpt"/>
</dbReference>
<dbReference type="PANTHER" id="PTHR43539:SF68">
    <property type="entry name" value="FLAVIN-BINDING MONOOXYGENASE-LIKE PROTEIN (AFU_ORTHOLOGUE AFUA_4G09220)"/>
    <property type="match status" value="1"/>
</dbReference>
<dbReference type="InterPro" id="IPR036188">
    <property type="entry name" value="FAD/NAD-bd_sf"/>
</dbReference>
<keyword evidence="3" id="KW-1185">Reference proteome</keyword>
<dbReference type="Pfam" id="PF13738">
    <property type="entry name" value="Pyr_redox_3"/>
    <property type="match status" value="1"/>
</dbReference>
<dbReference type="GO" id="GO:0050660">
    <property type="term" value="F:flavin adenine dinucleotide binding"/>
    <property type="evidence" value="ECO:0007669"/>
    <property type="project" value="TreeGrafter"/>
</dbReference>
<dbReference type="AlphaFoldDB" id="A0A1J8PL73"/>
<evidence type="ECO:0000256" key="1">
    <source>
        <dbReference type="ARBA" id="ARBA00023002"/>
    </source>
</evidence>
<reference evidence="2 3" key="1">
    <citation type="submission" date="2016-03" db="EMBL/GenBank/DDBJ databases">
        <title>Comparative genomics of the ectomycorrhizal sister species Rhizopogon vinicolor and Rhizopogon vesiculosus (Basidiomycota: Boletales) reveals a divergence of the mating type B locus.</title>
        <authorList>
            <person name="Mujic A.B."/>
            <person name="Kuo A."/>
            <person name="Tritt A."/>
            <person name="Lipzen A."/>
            <person name="Chen C."/>
            <person name="Johnson J."/>
            <person name="Sharma A."/>
            <person name="Barry K."/>
            <person name="Grigoriev I.V."/>
            <person name="Spatafora J.W."/>
        </authorList>
    </citation>
    <scope>NUCLEOTIDE SEQUENCE [LARGE SCALE GENOMIC DNA]</scope>
    <source>
        <strain evidence="2 3">AM-OR11-056</strain>
    </source>
</reference>
<organism evidence="2 3">
    <name type="scientific">Rhizopogon vesiculosus</name>
    <dbReference type="NCBI Taxonomy" id="180088"/>
    <lineage>
        <taxon>Eukaryota</taxon>
        <taxon>Fungi</taxon>
        <taxon>Dikarya</taxon>
        <taxon>Basidiomycota</taxon>
        <taxon>Agaricomycotina</taxon>
        <taxon>Agaricomycetes</taxon>
        <taxon>Agaricomycetidae</taxon>
        <taxon>Boletales</taxon>
        <taxon>Suillineae</taxon>
        <taxon>Rhizopogonaceae</taxon>
        <taxon>Rhizopogon</taxon>
    </lineage>
</organism>
<comment type="caution">
    <text evidence="2">The sequence shown here is derived from an EMBL/GenBank/DDBJ whole genome shotgun (WGS) entry which is preliminary data.</text>
</comment>
<protein>
    <recommendedName>
        <fullName evidence="4">FAD/NAD(P)-binding domain-containing protein</fullName>
    </recommendedName>
</protein>
<dbReference type="Gene3D" id="3.50.50.60">
    <property type="entry name" value="FAD/NAD(P)-binding domain"/>
    <property type="match status" value="1"/>
</dbReference>
<evidence type="ECO:0000313" key="2">
    <source>
        <dbReference type="EMBL" id="OJA09271.1"/>
    </source>
</evidence>
<dbReference type="SUPFAM" id="SSF51905">
    <property type="entry name" value="FAD/NAD(P)-binding domain"/>
    <property type="match status" value="1"/>
</dbReference>
<sequence>MHSSQFTSAANYIGKKAVVVGACNSGHDIAQDFFNHDFDITMYQRSSTFVITAQTAAKMLGDLYREGFPVELADTYNTSLPNAVLRRLSQRTVPVFAQTNDKDTLDGLAKVGFKTNLSPHGAGIFPLFFDRGGG</sequence>
<dbReference type="Proteomes" id="UP000183567">
    <property type="component" value="Unassembled WGS sequence"/>
</dbReference>
<dbReference type="GO" id="GO:0004497">
    <property type="term" value="F:monooxygenase activity"/>
    <property type="evidence" value="ECO:0007669"/>
    <property type="project" value="TreeGrafter"/>
</dbReference>
<dbReference type="PANTHER" id="PTHR43539">
    <property type="entry name" value="FLAVIN-BINDING MONOOXYGENASE-LIKE PROTEIN (AFU_ORTHOLOGUE AFUA_4G09220)"/>
    <property type="match status" value="1"/>
</dbReference>
<evidence type="ECO:0008006" key="4">
    <source>
        <dbReference type="Google" id="ProtNLM"/>
    </source>
</evidence>
<feature type="non-terminal residue" evidence="2">
    <location>
        <position position="134"/>
    </location>
</feature>
<gene>
    <name evidence="2" type="ORF">AZE42_02000</name>
</gene>